<proteinExistence type="predicted"/>
<dbReference type="SUPFAM" id="SSF103473">
    <property type="entry name" value="MFS general substrate transporter"/>
    <property type="match status" value="1"/>
</dbReference>
<dbReference type="InterPro" id="IPR036259">
    <property type="entry name" value="MFS_trans_sf"/>
</dbReference>
<evidence type="ECO:0000256" key="6">
    <source>
        <dbReference type="SAM" id="Phobius"/>
    </source>
</evidence>
<keyword evidence="2" id="KW-0813">Transport</keyword>
<feature type="transmembrane region" description="Helical" evidence="6">
    <location>
        <begin position="357"/>
        <end position="379"/>
    </location>
</feature>
<keyword evidence="3 6" id="KW-0812">Transmembrane</keyword>
<dbReference type="GO" id="GO:0022857">
    <property type="term" value="F:transmembrane transporter activity"/>
    <property type="evidence" value="ECO:0007669"/>
    <property type="project" value="InterPro"/>
</dbReference>
<dbReference type="PROSITE" id="PS50850">
    <property type="entry name" value="MFS"/>
    <property type="match status" value="1"/>
</dbReference>
<dbReference type="GO" id="GO:0016020">
    <property type="term" value="C:membrane"/>
    <property type="evidence" value="ECO:0007669"/>
    <property type="project" value="UniProtKB-SubCell"/>
</dbReference>
<dbReference type="InterPro" id="IPR011701">
    <property type="entry name" value="MFS"/>
</dbReference>
<feature type="transmembrane region" description="Helical" evidence="6">
    <location>
        <begin position="133"/>
        <end position="155"/>
    </location>
</feature>
<protein>
    <submittedName>
        <fullName evidence="8">MFS transporter</fullName>
    </submittedName>
</protein>
<evidence type="ECO:0000256" key="5">
    <source>
        <dbReference type="ARBA" id="ARBA00023136"/>
    </source>
</evidence>
<feature type="transmembrane region" description="Helical" evidence="6">
    <location>
        <begin position="300"/>
        <end position="318"/>
    </location>
</feature>
<dbReference type="PANTHER" id="PTHR42718">
    <property type="entry name" value="MAJOR FACILITATOR SUPERFAMILY MULTIDRUG TRANSPORTER MFSC"/>
    <property type="match status" value="1"/>
</dbReference>
<organism evidence="8 9">
    <name type="scientific">Xanthocytophaga agilis</name>
    <dbReference type="NCBI Taxonomy" id="3048010"/>
    <lineage>
        <taxon>Bacteria</taxon>
        <taxon>Pseudomonadati</taxon>
        <taxon>Bacteroidota</taxon>
        <taxon>Cytophagia</taxon>
        <taxon>Cytophagales</taxon>
        <taxon>Rhodocytophagaceae</taxon>
        <taxon>Xanthocytophaga</taxon>
    </lineage>
</organism>
<comment type="caution">
    <text evidence="8">The sequence shown here is derived from an EMBL/GenBank/DDBJ whole genome shotgun (WGS) entry which is preliminary data.</text>
</comment>
<comment type="subcellular location">
    <subcellularLocation>
        <location evidence="1">Membrane</location>
        <topology evidence="1">Multi-pass membrane protein</topology>
    </subcellularLocation>
</comment>
<feature type="transmembrane region" description="Helical" evidence="6">
    <location>
        <begin position="195"/>
        <end position="212"/>
    </location>
</feature>
<keyword evidence="4 6" id="KW-1133">Transmembrane helix</keyword>
<dbReference type="CDD" id="cd17321">
    <property type="entry name" value="MFS_MMR_MDR_like"/>
    <property type="match status" value="1"/>
</dbReference>
<dbReference type="AlphaFoldDB" id="A0AAE3R281"/>
<evidence type="ECO:0000259" key="7">
    <source>
        <dbReference type="PROSITE" id="PS50850"/>
    </source>
</evidence>
<dbReference type="PROSITE" id="PS00216">
    <property type="entry name" value="SUGAR_TRANSPORT_1"/>
    <property type="match status" value="1"/>
</dbReference>
<feature type="domain" description="Major facilitator superfamily (MFS) profile" evidence="7">
    <location>
        <begin position="8"/>
        <end position="452"/>
    </location>
</feature>
<reference evidence="8" key="1">
    <citation type="submission" date="2023-05" db="EMBL/GenBank/DDBJ databases">
        <authorList>
            <person name="Zhang X."/>
        </authorList>
    </citation>
    <scope>NUCLEOTIDE SEQUENCE</scope>
    <source>
        <strain evidence="8">BD1B2-1</strain>
    </source>
</reference>
<evidence type="ECO:0000256" key="2">
    <source>
        <dbReference type="ARBA" id="ARBA00022448"/>
    </source>
</evidence>
<feature type="transmembrane region" description="Helical" evidence="6">
    <location>
        <begin position="75"/>
        <end position="97"/>
    </location>
</feature>
<dbReference type="Pfam" id="PF07690">
    <property type="entry name" value="MFS_1"/>
    <property type="match status" value="1"/>
</dbReference>
<evidence type="ECO:0000313" key="8">
    <source>
        <dbReference type="EMBL" id="MDJ1502394.1"/>
    </source>
</evidence>
<keyword evidence="5 6" id="KW-0472">Membrane</keyword>
<evidence type="ECO:0000256" key="3">
    <source>
        <dbReference type="ARBA" id="ARBA00022692"/>
    </source>
</evidence>
<dbReference type="Proteomes" id="UP001232063">
    <property type="component" value="Unassembled WGS sequence"/>
</dbReference>
<evidence type="ECO:0000256" key="4">
    <source>
        <dbReference type="ARBA" id="ARBA00022989"/>
    </source>
</evidence>
<feature type="transmembrane region" description="Helical" evidence="6">
    <location>
        <begin position="50"/>
        <end position="68"/>
    </location>
</feature>
<accession>A0AAE3R281</accession>
<evidence type="ECO:0000313" key="9">
    <source>
        <dbReference type="Proteomes" id="UP001232063"/>
    </source>
</evidence>
<feature type="transmembrane region" description="Helical" evidence="6">
    <location>
        <begin position="264"/>
        <end position="288"/>
    </location>
</feature>
<name>A0AAE3R281_9BACT</name>
<dbReference type="EMBL" id="JASJOU010000005">
    <property type="protein sequence ID" value="MDJ1502394.1"/>
    <property type="molecule type" value="Genomic_DNA"/>
</dbReference>
<gene>
    <name evidence="8" type="ORF">QNI22_17135</name>
</gene>
<keyword evidence="9" id="KW-1185">Reference proteome</keyword>
<dbReference type="InterPro" id="IPR005829">
    <property type="entry name" value="Sugar_transporter_CS"/>
</dbReference>
<dbReference type="PANTHER" id="PTHR42718:SF9">
    <property type="entry name" value="MAJOR FACILITATOR SUPERFAMILY MULTIDRUG TRANSPORTER MFSC"/>
    <property type="match status" value="1"/>
</dbReference>
<feature type="transmembrane region" description="Helical" evidence="6">
    <location>
        <begin position="330"/>
        <end position="351"/>
    </location>
</feature>
<dbReference type="PRINTS" id="PR01036">
    <property type="entry name" value="TCRTETB"/>
</dbReference>
<feature type="transmembrane region" description="Helical" evidence="6">
    <location>
        <begin position="400"/>
        <end position="419"/>
    </location>
</feature>
<feature type="transmembrane region" description="Helical" evidence="6">
    <location>
        <begin position="425"/>
        <end position="447"/>
    </location>
</feature>
<dbReference type="Gene3D" id="1.20.1250.20">
    <property type="entry name" value="MFS general substrate transporter like domains"/>
    <property type="match status" value="1"/>
</dbReference>
<dbReference type="Gene3D" id="1.20.1720.10">
    <property type="entry name" value="Multidrug resistance protein D"/>
    <property type="match status" value="1"/>
</dbReference>
<feature type="transmembrane region" description="Helical" evidence="6">
    <location>
        <begin position="161"/>
        <end position="183"/>
    </location>
</feature>
<dbReference type="RefSeq" id="WP_314512422.1">
    <property type="nucleotide sequence ID" value="NZ_JASJOU010000005.1"/>
</dbReference>
<evidence type="ECO:0000256" key="1">
    <source>
        <dbReference type="ARBA" id="ARBA00004141"/>
    </source>
</evidence>
<sequence>MINRKNIILIVASTAIFFEALDIAILNLAMPLIKTEFGVANETIQWLQTVYLLFYGGFLVVGGTLSDVMGRKRIFLAGSALFLITSLGAGLAPSFSWLMGFRALQGLAAAMAMPSAMSIITNTFTASHERNKALGIFSSFAAIGSGCGLSLGGLIATYFGWQWIFFINVPVIAVALYMAYQYIDNDQTTDDKNKPDILSGVLLTVIIVALSYVVHDLADIQDKFISTGVMLLLILGGLWLFVYRSKRQNTPLIEFFLFQHPITILGNGTCLLLGAFFSGYLFLLSLILQQNMHFSAAKSGLLLVPFSILSSLISKFLLPVFLKKMNIVQIGILGMTLMLTGASLLLTVFWLDYNLFVILSSVACVTGSGMAICFPSLTAMAIQKIPNEKQGVGSSVSTTAYFMGAGLGLSILALCMRIGHAEGTVTPLPVSVLTIYALIAIGWMWIYQRQIKIHSQLLYNH</sequence>
<feature type="transmembrane region" description="Helical" evidence="6">
    <location>
        <begin position="224"/>
        <end position="243"/>
    </location>
</feature>
<dbReference type="InterPro" id="IPR020846">
    <property type="entry name" value="MFS_dom"/>
</dbReference>
<feature type="transmembrane region" description="Helical" evidence="6">
    <location>
        <begin position="7"/>
        <end position="30"/>
    </location>
</feature>
<feature type="transmembrane region" description="Helical" evidence="6">
    <location>
        <begin position="103"/>
        <end position="121"/>
    </location>
</feature>